<keyword evidence="4" id="KW-1185">Reference proteome</keyword>
<feature type="region of interest" description="Disordered" evidence="1">
    <location>
        <begin position="342"/>
        <end position="391"/>
    </location>
</feature>
<dbReference type="Pfam" id="PF13259">
    <property type="entry name" value="clamp_Gag1-like"/>
    <property type="match status" value="1"/>
</dbReference>
<organism evidence="3 4">
    <name type="scientific">Penicillium cinerascens</name>
    <dbReference type="NCBI Taxonomy" id="70096"/>
    <lineage>
        <taxon>Eukaryota</taxon>
        <taxon>Fungi</taxon>
        <taxon>Dikarya</taxon>
        <taxon>Ascomycota</taxon>
        <taxon>Pezizomycotina</taxon>
        <taxon>Eurotiomycetes</taxon>
        <taxon>Eurotiomycetidae</taxon>
        <taxon>Eurotiales</taxon>
        <taxon>Aspergillaceae</taxon>
        <taxon>Penicillium</taxon>
    </lineage>
</organism>
<feature type="region of interest" description="Disordered" evidence="1">
    <location>
        <begin position="21"/>
        <end position="111"/>
    </location>
</feature>
<dbReference type="OrthoDB" id="5422958at2759"/>
<evidence type="ECO:0000313" key="4">
    <source>
        <dbReference type="Proteomes" id="UP001150904"/>
    </source>
</evidence>
<sequence>MPGDSRDTAIREAKRFVRDAVRNDWEFVPSTSSEATRPTSSSSTSSTGTLYQNRQVSEWRCREFDSSGSELEPQSSDDSDSESPSGGKAAADTAIERRRRRRRQMDEEMAWNEGMRMWMARRDAWSGARTRRQIRAKEQKRKLDASIQDQSSVDGVDSGVDTGAGITPPLQQKSHGEAAEGPGLATTIERSLSISEKERIEESQRRQEQEEGQSTAPDDEKRKESTETSITEPDAQVSNDPSHLTTFPAINDSDPEEDEEELDEPLIPVAPPFISSENPIRATIGPAIYPSIYTKVVVQGMTPTVPVNLADLTKAMVQGWKADGQWPPKPAVTSIVLQDDASVPKAASSDAPSQTRRKNSITNAMRKVFQNPFHRRGSTDAASGNGTPGTV</sequence>
<protein>
    <recommendedName>
        <fullName evidence="2">Gag1-like clamp domain-containing protein</fullName>
    </recommendedName>
</protein>
<dbReference type="Proteomes" id="UP001150904">
    <property type="component" value="Unassembled WGS sequence"/>
</dbReference>
<feature type="compositionally biased region" description="Polar residues" evidence="1">
    <location>
        <begin position="227"/>
        <end position="245"/>
    </location>
</feature>
<reference evidence="3" key="1">
    <citation type="submission" date="2022-12" db="EMBL/GenBank/DDBJ databases">
        <authorList>
            <person name="Petersen C."/>
        </authorList>
    </citation>
    <scope>NUCLEOTIDE SEQUENCE</scope>
    <source>
        <strain evidence="3">IBT 15544</strain>
    </source>
</reference>
<comment type="caution">
    <text evidence="3">The sequence shown here is derived from an EMBL/GenBank/DDBJ whole genome shotgun (WGS) entry which is preliminary data.</text>
</comment>
<gene>
    <name evidence="3" type="ORF">N7498_009882</name>
</gene>
<dbReference type="InterPro" id="IPR025124">
    <property type="entry name" value="Gag1-like_clamp"/>
</dbReference>
<feature type="compositionally biased region" description="Low complexity" evidence="1">
    <location>
        <begin position="30"/>
        <end position="49"/>
    </location>
</feature>
<evidence type="ECO:0000259" key="2">
    <source>
        <dbReference type="Pfam" id="PF13259"/>
    </source>
</evidence>
<feature type="compositionally biased region" description="Polar residues" evidence="1">
    <location>
        <begin position="380"/>
        <end position="391"/>
    </location>
</feature>
<dbReference type="RefSeq" id="XP_058303837.1">
    <property type="nucleotide sequence ID" value="XM_058456938.1"/>
</dbReference>
<feature type="compositionally biased region" description="Basic and acidic residues" evidence="1">
    <location>
        <begin position="195"/>
        <end position="209"/>
    </location>
</feature>
<feature type="domain" description="Gag1-like clamp" evidence="2">
    <location>
        <begin position="85"/>
        <end position="327"/>
    </location>
</feature>
<dbReference type="EMBL" id="JAPQKR010000016">
    <property type="protein sequence ID" value="KAJ5190897.1"/>
    <property type="molecule type" value="Genomic_DNA"/>
</dbReference>
<dbReference type="PANTHER" id="PTHR28065:SF1">
    <property type="entry name" value="DUF4050 DOMAIN-CONTAINING PROTEIN"/>
    <property type="match status" value="1"/>
</dbReference>
<dbReference type="InterPro" id="IPR053274">
    <property type="entry name" value="Fluconazole_resistance"/>
</dbReference>
<dbReference type="GeneID" id="83184239"/>
<name>A0A9W9M8E4_9EURO</name>
<evidence type="ECO:0000313" key="3">
    <source>
        <dbReference type="EMBL" id="KAJ5190897.1"/>
    </source>
</evidence>
<evidence type="ECO:0000256" key="1">
    <source>
        <dbReference type="SAM" id="MobiDB-lite"/>
    </source>
</evidence>
<dbReference type="PANTHER" id="PTHR28065">
    <property type="entry name" value="FREQUENIN"/>
    <property type="match status" value="1"/>
</dbReference>
<accession>A0A9W9M8E4</accession>
<proteinExistence type="predicted"/>
<dbReference type="AlphaFoldDB" id="A0A9W9M8E4"/>
<feature type="compositionally biased region" description="Basic and acidic residues" evidence="1">
    <location>
        <begin position="135"/>
        <end position="144"/>
    </location>
</feature>
<feature type="compositionally biased region" description="Acidic residues" evidence="1">
    <location>
        <begin position="253"/>
        <end position="263"/>
    </location>
</feature>
<reference evidence="3" key="2">
    <citation type="journal article" date="2023" name="IMA Fungus">
        <title>Comparative genomic study of the Penicillium genus elucidates a diverse pangenome and 15 lateral gene transfer events.</title>
        <authorList>
            <person name="Petersen C."/>
            <person name="Sorensen T."/>
            <person name="Nielsen M.R."/>
            <person name="Sondergaard T.E."/>
            <person name="Sorensen J.L."/>
            <person name="Fitzpatrick D.A."/>
            <person name="Frisvad J.C."/>
            <person name="Nielsen K.L."/>
        </authorList>
    </citation>
    <scope>NUCLEOTIDE SEQUENCE</scope>
    <source>
        <strain evidence="3">IBT 15544</strain>
    </source>
</reference>
<feature type="region of interest" description="Disordered" evidence="1">
    <location>
        <begin position="124"/>
        <end position="263"/>
    </location>
</feature>